<evidence type="ECO:0000256" key="3">
    <source>
        <dbReference type="ARBA" id="ARBA00022475"/>
    </source>
</evidence>
<evidence type="ECO:0000256" key="9">
    <source>
        <dbReference type="ARBA" id="ARBA00022989"/>
    </source>
</evidence>
<evidence type="ECO:0000256" key="4">
    <source>
        <dbReference type="ARBA" id="ARBA00022597"/>
    </source>
</evidence>
<dbReference type="Gene3D" id="3.30.1360.60">
    <property type="entry name" value="Glucose permease domain IIB"/>
    <property type="match status" value="1"/>
</dbReference>
<organism evidence="15 16">
    <name type="scientific">Borrelia hermsii (strain HS1 / DAH)</name>
    <dbReference type="NCBI Taxonomy" id="314723"/>
    <lineage>
        <taxon>Bacteria</taxon>
        <taxon>Pseudomonadati</taxon>
        <taxon>Spirochaetota</taxon>
        <taxon>Spirochaetia</taxon>
        <taxon>Spirochaetales</taxon>
        <taxon>Borreliaceae</taxon>
        <taxon>Borrelia</taxon>
    </lineage>
</organism>
<sequence>MGVNMNNLMKNMQNLGKALQTPAAILPIAGLLLGFGYLIIEITEPSDMLRQIGKLMEQSGSAILGNLPILFAIGTGMGLSKNNKASAALGGAVGYLILNAGLSTFTIIINGKSEPVNMSVLGGIITGASSAMLSDKVINYKIPQFLGFFSGQRLVPIANGMLSAILAIIFGFLWAPLQITINQIGIWMIEAGHLGVFVFGFLNRLLIITGLHQLLNTLVYFVFGEYTTKDGNIIQGEITRYLNGDPTAGAFTSGMYPIMLFGLPGAALAMYLTSKKERRKEVGGILFSAALTSFLTGITEPIEYTFMLVAPLLYLIHAILTGIALIITNIFEIRIAFALSAGIIDYFLMFPKSTNALLILPIGLVTGAVYFTIFTALIKTFKIKTPGREDDTKQPTISNNTSKLSQDGDFEAVIQALGGLDNITNVDSCFTRLRVDVKSTSLVNKDLMNKLGATGTIITSGNQTQVIFGAKSEQISNYIKSKI</sequence>
<dbReference type="CDD" id="cd00212">
    <property type="entry name" value="PTS_IIB_glc"/>
    <property type="match status" value="1"/>
</dbReference>
<dbReference type="AlphaFoldDB" id="A0AA34R4U4"/>
<feature type="transmembrane region" description="Helical" evidence="12">
    <location>
        <begin position="154"/>
        <end position="175"/>
    </location>
</feature>
<feature type="transmembrane region" description="Helical" evidence="12">
    <location>
        <begin position="61"/>
        <end position="79"/>
    </location>
</feature>
<comment type="subcellular location">
    <subcellularLocation>
        <location evidence="1">Cell membrane</location>
        <topology evidence="1">Multi-pass membrane protein</topology>
    </subcellularLocation>
</comment>
<feature type="transmembrane region" description="Helical" evidence="12">
    <location>
        <begin position="304"/>
        <end position="326"/>
    </location>
</feature>
<keyword evidence="9 12" id="KW-1133">Transmembrane helix</keyword>
<dbReference type="GO" id="GO:0008982">
    <property type="term" value="F:protein-N(PI)-phosphohistidine-sugar phosphotransferase activity"/>
    <property type="evidence" value="ECO:0007669"/>
    <property type="project" value="InterPro"/>
</dbReference>
<dbReference type="PANTHER" id="PTHR30009:SF4">
    <property type="entry name" value="PTS SYSTEM N-ACETYLGLUCOSAMINE-SPECIFIC EIICBA COMPONENT"/>
    <property type="match status" value="1"/>
</dbReference>
<feature type="transmembrane region" description="Helical" evidence="12">
    <location>
        <begin position="20"/>
        <end position="40"/>
    </location>
</feature>
<feature type="transmembrane region" description="Helical" evidence="12">
    <location>
        <begin position="333"/>
        <end position="350"/>
    </location>
</feature>
<accession>A0AA34R4U4</accession>
<name>A0AA34R4U4_BORHD</name>
<feature type="domain" description="PTS EIIC type-1" evidence="14">
    <location>
        <begin position="6"/>
        <end position="390"/>
    </location>
</feature>
<feature type="transmembrane region" description="Helical" evidence="12">
    <location>
        <begin position="85"/>
        <end position="109"/>
    </location>
</feature>
<evidence type="ECO:0000256" key="5">
    <source>
        <dbReference type="ARBA" id="ARBA00022679"/>
    </source>
</evidence>
<dbReference type="SUPFAM" id="SSF55604">
    <property type="entry name" value="Glucose permease domain IIB"/>
    <property type="match status" value="1"/>
</dbReference>
<dbReference type="PROSITE" id="PS51098">
    <property type="entry name" value="PTS_EIIB_TYPE_1"/>
    <property type="match status" value="1"/>
</dbReference>
<dbReference type="InterPro" id="IPR003352">
    <property type="entry name" value="PTS_EIIC"/>
</dbReference>
<feature type="transmembrane region" description="Helical" evidence="12">
    <location>
        <begin position="282"/>
        <end position="298"/>
    </location>
</feature>
<dbReference type="Pfam" id="PF02378">
    <property type="entry name" value="PTS_EIIC"/>
    <property type="match status" value="1"/>
</dbReference>
<evidence type="ECO:0000256" key="1">
    <source>
        <dbReference type="ARBA" id="ARBA00004651"/>
    </source>
</evidence>
<evidence type="ECO:0000256" key="10">
    <source>
        <dbReference type="ARBA" id="ARBA00023136"/>
    </source>
</evidence>
<dbReference type="NCBIfam" id="TIGR00826">
    <property type="entry name" value="EIIB_glc"/>
    <property type="match status" value="1"/>
</dbReference>
<evidence type="ECO:0000259" key="14">
    <source>
        <dbReference type="PROSITE" id="PS51103"/>
    </source>
</evidence>
<keyword evidence="7 12" id="KW-0812">Transmembrane</keyword>
<feature type="transmembrane region" description="Helical" evidence="12">
    <location>
        <begin position="356"/>
        <end position="378"/>
    </location>
</feature>
<dbReference type="Pfam" id="PF00367">
    <property type="entry name" value="PTS_EIIB"/>
    <property type="match status" value="1"/>
</dbReference>
<evidence type="ECO:0000256" key="2">
    <source>
        <dbReference type="ARBA" id="ARBA00022448"/>
    </source>
</evidence>
<dbReference type="GO" id="GO:0090563">
    <property type="term" value="F:protein-phosphocysteine-sugar phosphotransferase activity"/>
    <property type="evidence" value="ECO:0007669"/>
    <property type="project" value="TreeGrafter"/>
</dbReference>
<dbReference type="InterPro" id="IPR001996">
    <property type="entry name" value="PTS_IIB_1"/>
</dbReference>
<keyword evidence="2" id="KW-0813">Transport</keyword>
<dbReference type="InterPro" id="IPR013013">
    <property type="entry name" value="PTS_EIIC_1"/>
</dbReference>
<feature type="transmembrane region" description="Helical" evidence="12">
    <location>
        <begin position="187"/>
        <end position="211"/>
    </location>
</feature>
<feature type="domain" description="PTS EIIB type-1" evidence="13">
    <location>
        <begin position="407"/>
        <end position="483"/>
    </location>
</feature>
<dbReference type="RefSeq" id="WP_012422572.1">
    <property type="nucleotide sequence ID" value="NZ_CP073136.1"/>
</dbReference>
<evidence type="ECO:0000256" key="6">
    <source>
        <dbReference type="ARBA" id="ARBA00022683"/>
    </source>
</evidence>
<proteinExistence type="predicted"/>
<evidence type="ECO:0000259" key="13">
    <source>
        <dbReference type="PROSITE" id="PS51098"/>
    </source>
</evidence>
<keyword evidence="5" id="KW-0808">Transferase</keyword>
<keyword evidence="8" id="KW-0418">Kinase</keyword>
<reference evidence="16" key="1">
    <citation type="submission" date="2004-12" db="EMBL/GenBank/DDBJ databases">
        <title>The genome sequence of Borrelia hermsii and Borrelia turicatae: comparative analysis of two agents of endemic N. America relapsing fever.</title>
        <authorList>
            <person name="Porcella S.F."/>
            <person name="Raffel S.J."/>
            <person name="Schrumpf M.E."/>
            <person name="Montgomery B."/>
            <person name="Smith T."/>
            <person name="Schwan T.G."/>
        </authorList>
    </citation>
    <scope>NUCLEOTIDE SEQUENCE [LARGE SCALE GENOMIC DNA]</scope>
    <source>
        <strain evidence="16">HS1 / DAH</strain>
    </source>
</reference>
<evidence type="ECO:0000313" key="15">
    <source>
        <dbReference type="EMBL" id="AAX17322.1"/>
    </source>
</evidence>
<evidence type="ECO:0000256" key="7">
    <source>
        <dbReference type="ARBA" id="ARBA00022692"/>
    </source>
</evidence>
<keyword evidence="4" id="KW-0762">Sugar transport</keyword>
<dbReference type="Proteomes" id="UP000008834">
    <property type="component" value="Chromosome"/>
</dbReference>
<evidence type="ECO:0000256" key="8">
    <source>
        <dbReference type="ARBA" id="ARBA00022777"/>
    </source>
</evidence>
<evidence type="ECO:0000256" key="12">
    <source>
        <dbReference type="SAM" id="Phobius"/>
    </source>
</evidence>
<dbReference type="PANTHER" id="PTHR30009">
    <property type="entry name" value="CYTOCHROME C-TYPE SYNTHESIS PROTEIN AND PTS TRANSMEMBRANE COMPONENT"/>
    <property type="match status" value="1"/>
</dbReference>
<feature type="transmembrane region" description="Helical" evidence="12">
    <location>
        <begin position="254"/>
        <end position="273"/>
    </location>
</feature>
<dbReference type="GO" id="GO:0016301">
    <property type="term" value="F:kinase activity"/>
    <property type="evidence" value="ECO:0007669"/>
    <property type="project" value="UniProtKB-KW"/>
</dbReference>
<dbReference type="EMBL" id="CP000048">
    <property type="protein sequence ID" value="AAX17322.1"/>
    <property type="molecule type" value="Genomic_DNA"/>
</dbReference>
<dbReference type="PROSITE" id="PS51103">
    <property type="entry name" value="PTS_EIIC_TYPE_1"/>
    <property type="match status" value="1"/>
</dbReference>
<feature type="active site" description="Phosphocysteine intermediate; for EIIB activity" evidence="11">
    <location>
        <position position="429"/>
    </location>
</feature>
<dbReference type="GO" id="GO:0009401">
    <property type="term" value="P:phosphoenolpyruvate-dependent sugar phosphotransferase system"/>
    <property type="evidence" value="ECO:0007669"/>
    <property type="project" value="UniProtKB-KW"/>
</dbReference>
<evidence type="ECO:0000256" key="11">
    <source>
        <dbReference type="PROSITE-ProRule" id="PRU00421"/>
    </source>
</evidence>
<dbReference type="InterPro" id="IPR018113">
    <property type="entry name" value="PTrfase_EIIB_Cys"/>
</dbReference>
<keyword evidence="3" id="KW-1003">Cell membrane</keyword>
<dbReference type="InterPro" id="IPR050429">
    <property type="entry name" value="PTS_Glucose_EIICBA"/>
</dbReference>
<dbReference type="KEGG" id="bhr:BH0826A"/>
<evidence type="ECO:0000313" key="16">
    <source>
        <dbReference type="Proteomes" id="UP000008834"/>
    </source>
</evidence>
<keyword evidence="6" id="KW-0598">Phosphotransferase system</keyword>
<dbReference type="GO" id="GO:0005886">
    <property type="term" value="C:plasma membrane"/>
    <property type="evidence" value="ECO:0007669"/>
    <property type="project" value="UniProtKB-SubCell"/>
</dbReference>
<gene>
    <name evidence="15" type="ordered locus">BH0826A</name>
</gene>
<dbReference type="InterPro" id="IPR036878">
    <property type="entry name" value="Glu_permease_IIB"/>
</dbReference>
<protein>
    <submittedName>
        <fullName evidence="15">Uncharacterized protein</fullName>
    </submittedName>
</protein>
<dbReference type="GO" id="GO:0015764">
    <property type="term" value="P:N-acetylglucosamine transport"/>
    <property type="evidence" value="ECO:0007669"/>
    <property type="project" value="TreeGrafter"/>
</dbReference>
<keyword evidence="10 12" id="KW-0472">Membrane</keyword>